<dbReference type="AlphaFoldDB" id="A0A6C0KS91"/>
<dbReference type="GO" id="GO:0046872">
    <property type="term" value="F:metal ion binding"/>
    <property type="evidence" value="ECO:0007669"/>
    <property type="project" value="InterPro"/>
</dbReference>
<organism evidence="2">
    <name type="scientific">viral metagenome</name>
    <dbReference type="NCBI Taxonomy" id="1070528"/>
    <lineage>
        <taxon>unclassified sequences</taxon>
        <taxon>metagenomes</taxon>
        <taxon>organismal metagenomes</taxon>
    </lineage>
</organism>
<reference evidence="2" key="1">
    <citation type="journal article" date="2020" name="Nature">
        <title>Giant virus diversity and host interactions through global metagenomics.</title>
        <authorList>
            <person name="Schulz F."/>
            <person name="Roux S."/>
            <person name="Paez-Espino D."/>
            <person name="Jungbluth S."/>
            <person name="Walsh D.A."/>
            <person name="Denef V.J."/>
            <person name="McMahon K.D."/>
            <person name="Konstantinidis K.T."/>
            <person name="Eloe-Fadrosh E.A."/>
            <person name="Kyrpides N.C."/>
            <person name="Woyke T."/>
        </authorList>
    </citation>
    <scope>NUCLEOTIDE SEQUENCE</scope>
    <source>
        <strain evidence="2">GVMAG-S-3300013014-136</strain>
    </source>
</reference>
<evidence type="ECO:0000259" key="1">
    <source>
        <dbReference type="PROSITE" id="PS50975"/>
    </source>
</evidence>
<sequence length="278" mass="32104">MIIIALIVLFVLFFILYYSFLSANPWSNSMTKDKILSFIPEKFALKIKIINSKTNLSLLQYPLIFKPVICNGNGKGVQKIENEHEAKMYMKKTTEEFIIAQEYYPGTYEVGVLYERYPFSKNGKIISIVSKTTDKDWKPLRCNSCSFKKGVDCKILNTTPALEKRIDEISKLIPNFYVGRYDIRFDSLDDFEKGENFKILEINGVMGFDLRTSIDSNASMFTTVENLLYWVGRRVIIGFENILMLNGGNVFDALNFISKLQTYEKCCDYEHLFQPSST</sequence>
<feature type="domain" description="ATP-grasp" evidence="1">
    <location>
        <begin position="28"/>
        <end position="232"/>
    </location>
</feature>
<accession>A0A6C0KS91</accession>
<dbReference type="GO" id="GO:0005524">
    <property type="term" value="F:ATP binding"/>
    <property type="evidence" value="ECO:0007669"/>
    <property type="project" value="InterPro"/>
</dbReference>
<proteinExistence type="predicted"/>
<protein>
    <recommendedName>
        <fullName evidence="1">ATP-grasp domain-containing protein</fullName>
    </recommendedName>
</protein>
<dbReference type="PROSITE" id="PS50975">
    <property type="entry name" value="ATP_GRASP"/>
    <property type="match status" value="1"/>
</dbReference>
<dbReference type="EMBL" id="MN740962">
    <property type="protein sequence ID" value="QHU20123.1"/>
    <property type="molecule type" value="Genomic_DNA"/>
</dbReference>
<evidence type="ECO:0000313" key="2">
    <source>
        <dbReference type="EMBL" id="QHU20123.1"/>
    </source>
</evidence>
<dbReference type="SUPFAM" id="SSF56059">
    <property type="entry name" value="Glutathione synthetase ATP-binding domain-like"/>
    <property type="match status" value="1"/>
</dbReference>
<dbReference type="InterPro" id="IPR011761">
    <property type="entry name" value="ATP-grasp"/>
</dbReference>
<name>A0A6C0KS91_9ZZZZ</name>